<dbReference type="AlphaFoldDB" id="A0A645J6M8"/>
<feature type="domain" description="BPL/LPL catalytic" evidence="1">
    <location>
        <begin position="1"/>
        <end position="78"/>
    </location>
</feature>
<dbReference type="GO" id="GO:0009249">
    <property type="term" value="P:protein lipoylation"/>
    <property type="evidence" value="ECO:0007669"/>
    <property type="project" value="TreeGrafter"/>
</dbReference>
<dbReference type="Gene3D" id="3.30.930.10">
    <property type="entry name" value="Bira Bifunctional Protein, Domain 2"/>
    <property type="match status" value="1"/>
</dbReference>
<dbReference type="PANTHER" id="PTHR10993:SF7">
    <property type="entry name" value="LIPOYLTRANSFERASE 2, MITOCHONDRIAL-RELATED"/>
    <property type="match status" value="1"/>
</dbReference>
<dbReference type="PANTHER" id="PTHR10993">
    <property type="entry name" value="OCTANOYLTRANSFERASE"/>
    <property type="match status" value="1"/>
</dbReference>
<proteinExistence type="predicted"/>
<sequence>MNDEKITAIGIAVKKWVTMHGFAFNVNTDLEHFKWINPCGITDKGVTSLQKLLGRKLDFEELNGLVIRYFCEEFGTEPVLTAVEELLG</sequence>
<dbReference type="PROSITE" id="PS51733">
    <property type="entry name" value="BPL_LPL_CATALYTIC"/>
    <property type="match status" value="1"/>
</dbReference>
<accession>A0A645J6M8</accession>
<dbReference type="Pfam" id="PF21948">
    <property type="entry name" value="LplA-B_cat"/>
    <property type="match status" value="1"/>
</dbReference>
<evidence type="ECO:0000259" key="1">
    <source>
        <dbReference type="PROSITE" id="PS51733"/>
    </source>
</evidence>
<protein>
    <submittedName>
        <fullName evidence="2">Octanoyltransferase</fullName>
        <ecNumber evidence="2">2.3.1.181</ecNumber>
    </submittedName>
</protein>
<dbReference type="InterPro" id="IPR004143">
    <property type="entry name" value="BPL_LPL_catalytic"/>
</dbReference>
<comment type="caution">
    <text evidence="2">The sequence shown here is derived from an EMBL/GenBank/DDBJ whole genome shotgun (WGS) entry which is preliminary data.</text>
</comment>
<dbReference type="EC" id="2.3.1.181" evidence="2"/>
<keyword evidence="2" id="KW-0808">Transferase</keyword>
<dbReference type="InterPro" id="IPR045864">
    <property type="entry name" value="aa-tRNA-synth_II/BPL/LPL"/>
</dbReference>
<dbReference type="EMBL" id="VSSQ01124023">
    <property type="protein sequence ID" value="MPN55133.1"/>
    <property type="molecule type" value="Genomic_DNA"/>
</dbReference>
<gene>
    <name evidence="2" type="primary">lipB_18</name>
    <name evidence="2" type="ORF">SDC9_202812</name>
</gene>
<organism evidence="2">
    <name type="scientific">bioreactor metagenome</name>
    <dbReference type="NCBI Taxonomy" id="1076179"/>
    <lineage>
        <taxon>unclassified sequences</taxon>
        <taxon>metagenomes</taxon>
        <taxon>ecological metagenomes</taxon>
    </lineage>
</organism>
<reference evidence="2" key="1">
    <citation type="submission" date="2019-08" db="EMBL/GenBank/DDBJ databases">
        <authorList>
            <person name="Kucharzyk K."/>
            <person name="Murdoch R.W."/>
            <person name="Higgins S."/>
            <person name="Loffler F."/>
        </authorList>
    </citation>
    <scope>NUCLEOTIDE SEQUENCE</scope>
</reference>
<evidence type="ECO:0000313" key="2">
    <source>
        <dbReference type="EMBL" id="MPN55133.1"/>
    </source>
</evidence>
<keyword evidence="2" id="KW-0012">Acyltransferase</keyword>
<dbReference type="SUPFAM" id="SSF55681">
    <property type="entry name" value="Class II aaRS and biotin synthetases"/>
    <property type="match status" value="1"/>
</dbReference>
<name>A0A645J6M8_9ZZZZ</name>
<dbReference type="GO" id="GO:0033819">
    <property type="term" value="F:lipoyl(octanoyl) transferase activity"/>
    <property type="evidence" value="ECO:0007669"/>
    <property type="project" value="UniProtKB-EC"/>
</dbReference>